<keyword evidence="19" id="KW-1185">Reference proteome</keyword>
<name>A0ABW3HRH5_9BACL</name>
<keyword evidence="6 17" id="KW-0812">Transmembrane</keyword>
<evidence type="ECO:0000256" key="15">
    <source>
        <dbReference type="ARBA" id="ARBA00032932"/>
    </source>
</evidence>
<comment type="caution">
    <text evidence="18">The sequence shown here is derived from an EMBL/GenBank/DDBJ whole genome shotgun (WGS) entry which is preliminary data.</text>
</comment>
<evidence type="ECO:0000256" key="10">
    <source>
        <dbReference type="ARBA" id="ARBA00022989"/>
    </source>
</evidence>
<keyword evidence="13 17" id="KW-0961">Cell wall biogenesis/degradation</keyword>
<evidence type="ECO:0000256" key="14">
    <source>
        <dbReference type="ARBA" id="ARBA00032707"/>
    </source>
</evidence>
<evidence type="ECO:0000256" key="5">
    <source>
        <dbReference type="ARBA" id="ARBA00022475"/>
    </source>
</evidence>
<keyword evidence="7 17" id="KW-0378">Hydrolase</keyword>
<keyword evidence="8 17" id="KW-0133">Cell shape</keyword>
<keyword evidence="9 17" id="KW-0573">Peptidoglycan synthesis</keyword>
<comment type="catalytic activity">
    <reaction evidence="16 17">
        <text>di-trans,octa-cis-undecaprenyl diphosphate + H2O = di-trans,octa-cis-undecaprenyl phosphate + phosphate + H(+)</text>
        <dbReference type="Rhea" id="RHEA:28094"/>
        <dbReference type="ChEBI" id="CHEBI:15377"/>
        <dbReference type="ChEBI" id="CHEBI:15378"/>
        <dbReference type="ChEBI" id="CHEBI:43474"/>
        <dbReference type="ChEBI" id="CHEBI:58405"/>
        <dbReference type="ChEBI" id="CHEBI:60392"/>
        <dbReference type="EC" id="3.6.1.27"/>
    </reaction>
</comment>
<dbReference type="RefSeq" id="WP_377564465.1">
    <property type="nucleotide sequence ID" value="NZ_JBHTJZ010000012.1"/>
</dbReference>
<evidence type="ECO:0000256" key="3">
    <source>
        <dbReference type="ARBA" id="ARBA00012374"/>
    </source>
</evidence>
<dbReference type="PANTHER" id="PTHR30622:SF2">
    <property type="entry name" value="UNDECAPRENYL-DIPHOSPHATASE"/>
    <property type="match status" value="1"/>
</dbReference>
<dbReference type="PANTHER" id="PTHR30622">
    <property type="entry name" value="UNDECAPRENYL-DIPHOSPHATASE"/>
    <property type="match status" value="1"/>
</dbReference>
<evidence type="ECO:0000256" key="17">
    <source>
        <dbReference type="HAMAP-Rule" id="MF_01006"/>
    </source>
</evidence>
<feature type="transmembrane region" description="Helical" evidence="17">
    <location>
        <begin position="88"/>
        <end position="108"/>
    </location>
</feature>
<evidence type="ECO:0000256" key="12">
    <source>
        <dbReference type="ARBA" id="ARBA00023251"/>
    </source>
</evidence>
<evidence type="ECO:0000256" key="8">
    <source>
        <dbReference type="ARBA" id="ARBA00022960"/>
    </source>
</evidence>
<comment type="similarity">
    <text evidence="2 17">Belongs to the UppP family.</text>
</comment>
<evidence type="ECO:0000313" key="18">
    <source>
        <dbReference type="EMBL" id="MFD0960122.1"/>
    </source>
</evidence>
<reference evidence="19" key="1">
    <citation type="journal article" date="2019" name="Int. J. Syst. Evol. Microbiol.">
        <title>The Global Catalogue of Microorganisms (GCM) 10K type strain sequencing project: providing services to taxonomists for standard genome sequencing and annotation.</title>
        <authorList>
            <consortium name="The Broad Institute Genomics Platform"/>
            <consortium name="The Broad Institute Genome Sequencing Center for Infectious Disease"/>
            <person name="Wu L."/>
            <person name="Ma J."/>
        </authorList>
    </citation>
    <scope>NUCLEOTIDE SEQUENCE [LARGE SCALE GENOMIC DNA]</scope>
    <source>
        <strain evidence="19">CCUG 59129</strain>
    </source>
</reference>
<keyword evidence="12 17" id="KW-0046">Antibiotic resistance</keyword>
<evidence type="ECO:0000256" key="6">
    <source>
        <dbReference type="ARBA" id="ARBA00022692"/>
    </source>
</evidence>
<sequence length="270" mass="30034">MDELILWLKYVFLGIVQGFTEPIPISSSGHLIIVQRLLGMEQKGLSFEMFANTASFLAIVFIYRKLISRLFMNGLSYMQTRKPEHRSDFMFIVYIVVGTIPAVIIGLLFEDWIAEVLTNVRTVAISLLVTGVALWLIRNLRGVKREGDLSVKDALLVGLAQAVAIIPGISRSGATVIASLAVGMKQETALRFSFMLYIPISLGGLVLGFSDISSDPAMSSLIMPYVLAFIATMVMTYISMKWLMDIMEKGNLKYFAYYCFVAGVLLLIFL</sequence>
<evidence type="ECO:0000256" key="2">
    <source>
        <dbReference type="ARBA" id="ARBA00010621"/>
    </source>
</evidence>
<dbReference type="HAMAP" id="MF_01006">
    <property type="entry name" value="Undec_diphosphatase"/>
    <property type="match status" value="1"/>
</dbReference>
<evidence type="ECO:0000256" key="9">
    <source>
        <dbReference type="ARBA" id="ARBA00022984"/>
    </source>
</evidence>
<organism evidence="18 19">
    <name type="scientific">Paenibacillus chungangensis</name>
    <dbReference type="NCBI Taxonomy" id="696535"/>
    <lineage>
        <taxon>Bacteria</taxon>
        <taxon>Bacillati</taxon>
        <taxon>Bacillota</taxon>
        <taxon>Bacilli</taxon>
        <taxon>Bacillales</taxon>
        <taxon>Paenibacillaceae</taxon>
        <taxon>Paenibacillus</taxon>
    </lineage>
</organism>
<evidence type="ECO:0000256" key="11">
    <source>
        <dbReference type="ARBA" id="ARBA00023136"/>
    </source>
</evidence>
<protein>
    <recommendedName>
        <fullName evidence="4 17">Undecaprenyl-diphosphatase</fullName>
        <ecNumber evidence="3 17">3.6.1.27</ecNumber>
    </recommendedName>
    <alternativeName>
        <fullName evidence="15 17">Bacitracin resistance protein</fullName>
    </alternativeName>
    <alternativeName>
        <fullName evidence="14 17">Undecaprenyl pyrophosphate phosphatase</fullName>
    </alternativeName>
</protein>
<comment type="subcellular location">
    <subcellularLocation>
        <location evidence="1 17">Cell membrane</location>
        <topology evidence="1 17">Multi-pass membrane protein</topology>
    </subcellularLocation>
</comment>
<feature type="transmembrane region" description="Helical" evidence="17">
    <location>
        <begin position="221"/>
        <end position="240"/>
    </location>
</feature>
<keyword evidence="10 17" id="KW-1133">Transmembrane helix</keyword>
<dbReference type="Pfam" id="PF02673">
    <property type="entry name" value="BacA"/>
    <property type="match status" value="1"/>
</dbReference>
<proteinExistence type="inferred from homology"/>
<keyword evidence="11 17" id="KW-0472">Membrane</keyword>
<keyword evidence="5 17" id="KW-1003">Cell membrane</keyword>
<dbReference type="InterPro" id="IPR003824">
    <property type="entry name" value="UppP"/>
</dbReference>
<evidence type="ECO:0000256" key="7">
    <source>
        <dbReference type="ARBA" id="ARBA00022801"/>
    </source>
</evidence>
<evidence type="ECO:0000256" key="4">
    <source>
        <dbReference type="ARBA" id="ARBA00021581"/>
    </source>
</evidence>
<comment type="miscellaneous">
    <text evidence="17">Bacitracin is thought to be involved in the inhibition of peptidoglycan synthesis by sequestering undecaprenyl diphosphate, thereby reducing the pool of lipid carrier available.</text>
</comment>
<feature type="transmembrane region" description="Helical" evidence="17">
    <location>
        <begin position="120"/>
        <end position="137"/>
    </location>
</feature>
<dbReference type="EMBL" id="JBHTJZ010000012">
    <property type="protein sequence ID" value="MFD0960122.1"/>
    <property type="molecule type" value="Genomic_DNA"/>
</dbReference>
<accession>A0ABW3HRH5</accession>
<evidence type="ECO:0000313" key="19">
    <source>
        <dbReference type="Proteomes" id="UP001596989"/>
    </source>
</evidence>
<dbReference type="Proteomes" id="UP001596989">
    <property type="component" value="Unassembled WGS sequence"/>
</dbReference>
<gene>
    <name evidence="17" type="primary">uppP</name>
    <name evidence="18" type="ORF">ACFQ2I_12020</name>
</gene>
<dbReference type="EC" id="3.6.1.27" evidence="3 17"/>
<feature type="transmembrane region" description="Helical" evidence="17">
    <location>
        <begin position="252"/>
        <end position="269"/>
    </location>
</feature>
<feature type="transmembrane region" description="Helical" evidence="17">
    <location>
        <begin position="49"/>
        <end position="67"/>
    </location>
</feature>
<comment type="function">
    <text evidence="17">Catalyzes the dephosphorylation of undecaprenyl diphosphate (UPP). Confers resistance to bacitracin.</text>
</comment>
<feature type="transmembrane region" description="Helical" evidence="17">
    <location>
        <begin position="189"/>
        <end position="209"/>
    </location>
</feature>
<evidence type="ECO:0000256" key="16">
    <source>
        <dbReference type="ARBA" id="ARBA00047594"/>
    </source>
</evidence>
<evidence type="ECO:0000256" key="13">
    <source>
        <dbReference type="ARBA" id="ARBA00023316"/>
    </source>
</evidence>
<evidence type="ECO:0000256" key="1">
    <source>
        <dbReference type="ARBA" id="ARBA00004651"/>
    </source>
</evidence>